<comment type="caution">
    <text evidence="2">The sequence shown here is derived from an EMBL/GenBank/DDBJ whole genome shotgun (WGS) entry which is preliminary data.</text>
</comment>
<dbReference type="InterPro" id="IPR007235">
    <property type="entry name" value="Glyco_trans_28_C"/>
</dbReference>
<feature type="domain" description="Glycosyl transferase family 28 C-terminal" evidence="1">
    <location>
        <begin position="1"/>
        <end position="85"/>
    </location>
</feature>
<dbReference type="Pfam" id="PF04101">
    <property type="entry name" value="Glyco_tran_28_C"/>
    <property type="match status" value="1"/>
</dbReference>
<reference evidence="2 3" key="1">
    <citation type="journal article" date="2013" name="PLoS ONE">
        <title>Lactobacillus paracasei comparative genomics: towards species pan-genome definition and exploitation of diversity.</title>
        <authorList>
            <person name="Smokvina T."/>
            <person name="Wels M."/>
            <person name="Polka J."/>
            <person name="Chervaux C."/>
            <person name="Brisse S."/>
            <person name="Boekhorst J."/>
            <person name="van Hylckama Vlieg J.E."/>
            <person name="Siezen R.J."/>
        </authorList>
    </citation>
    <scope>NUCLEOTIDE SEQUENCE [LARGE SCALE GENOMIC DNA]</scope>
    <source>
        <strain evidence="2 3">Lpp126</strain>
    </source>
</reference>
<evidence type="ECO:0000313" key="2">
    <source>
        <dbReference type="EMBL" id="EPC67730.1"/>
    </source>
</evidence>
<dbReference type="GO" id="GO:0016758">
    <property type="term" value="F:hexosyltransferase activity"/>
    <property type="evidence" value="ECO:0007669"/>
    <property type="project" value="InterPro"/>
</dbReference>
<dbReference type="PATRIC" id="fig|1256206.3.peg.2917"/>
<organism evidence="2 3">
    <name type="scientific">Lacticaseibacillus paracasei subsp. paracasei Lpp126</name>
    <dbReference type="NCBI Taxonomy" id="1256206"/>
    <lineage>
        <taxon>Bacteria</taxon>
        <taxon>Bacillati</taxon>
        <taxon>Bacillota</taxon>
        <taxon>Bacilli</taxon>
        <taxon>Lactobacillales</taxon>
        <taxon>Lactobacillaceae</taxon>
        <taxon>Lacticaseibacillus</taxon>
    </lineage>
</organism>
<protein>
    <submittedName>
        <fullName evidence="2">Glycosyl transferase family protein</fullName>
    </submittedName>
</protein>
<dbReference type="Gene3D" id="3.40.50.2000">
    <property type="entry name" value="Glycogen Phosphorylase B"/>
    <property type="match status" value="1"/>
</dbReference>
<dbReference type="SUPFAM" id="SSF53756">
    <property type="entry name" value="UDP-Glycosyltransferase/glycogen phosphorylase"/>
    <property type="match status" value="1"/>
</dbReference>
<keyword evidence="2" id="KW-0808">Transferase</keyword>
<evidence type="ECO:0000313" key="3">
    <source>
        <dbReference type="Proteomes" id="UP000014243"/>
    </source>
</evidence>
<dbReference type="EMBL" id="ANKC01001352">
    <property type="protein sequence ID" value="EPC67730.1"/>
    <property type="molecule type" value="Genomic_DNA"/>
</dbReference>
<evidence type="ECO:0000259" key="1">
    <source>
        <dbReference type="Pfam" id="PF04101"/>
    </source>
</evidence>
<sequence>MIFVTVGTHEQPFNRLMKAIDEFAVTDRRQEEIIVQYGFSTEIPKHVTDAQAFFSNVEMNRLISKARILITHGGPSTIIEGLQLKVFS</sequence>
<dbReference type="AlphaFoldDB" id="S2QS33"/>
<accession>S2QS33</accession>
<dbReference type="Proteomes" id="UP000014243">
    <property type="component" value="Unassembled WGS sequence"/>
</dbReference>
<name>S2QS33_LACPA</name>
<proteinExistence type="predicted"/>
<gene>
    <name evidence="2" type="ORF">Lpp126_19046</name>
</gene>